<feature type="transmembrane region" description="Helical" evidence="1">
    <location>
        <begin position="35"/>
        <end position="58"/>
    </location>
</feature>
<evidence type="ECO:0000256" key="1">
    <source>
        <dbReference type="SAM" id="Phobius"/>
    </source>
</evidence>
<evidence type="ECO:0000313" key="2">
    <source>
        <dbReference type="EMBL" id="EHK84371.1"/>
    </source>
</evidence>
<name>H0JPR8_9NOCA</name>
<feature type="transmembrane region" description="Helical" evidence="1">
    <location>
        <begin position="134"/>
        <end position="156"/>
    </location>
</feature>
<keyword evidence="1" id="KW-1133">Transmembrane helix</keyword>
<comment type="caution">
    <text evidence="2">The sequence shown here is derived from an EMBL/GenBank/DDBJ whole genome shotgun (WGS) entry which is preliminary data.</text>
</comment>
<feature type="transmembrane region" description="Helical" evidence="1">
    <location>
        <begin position="70"/>
        <end position="89"/>
    </location>
</feature>
<keyword evidence="1" id="KW-0472">Membrane</keyword>
<dbReference type="EMBL" id="AHBW01000036">
    <property type="protein sequence ID" value="EHK84371.1"/>
    <property type="molecule type" value="Genomic_DNA"/>
</dbReference>
<gene>
    <name evidence="2" type="ORF">AK37_08677</name>
</gene>
<evidence type="ECO:0000313" key="3">
    <source>
        <dbReference type="Proteomes" id="UP000005064"/>
    </source>
</evidence>
<protein>
    <submittedName>
        <fullName evidence="2">Uncharacterized protein</fullName>
    </submittedName>
</protein>
<accession>H0JPR8</accession>
<reference evidence="2 3" key="1">
    <citation type="submission" date="2011-12" db="EMBL/GenBank/DDBJ databases">
        <authorList>
            <person name="Kriszt B."/>
            <person name="Tancsics A."/>
            <person name="Cserhati M."/>
            <person name="Toth A."/>
            <person name="Nagy I."/>
            <person name="Horvath B."/>
            <person name="Tamura T."/>
            <person name="Kukolya J."/>
            <person name="Szoboszlay S."/>
        </authorList>
    </citation>
    <scope>NUCLEOTIDE SEQUENCE [LARGE SCALE GENOMIC DNA]</scope>
    <source>
        <strain evidence="2 3">AK37</strain>
    </source>
</reference>
<proteinExistence type="predicted"/>
<dbReference type="Proteomes" id="UP000005064">
    <property type="component" value="Unassembled WGS sequence"/>
</dbReference>
<keyword evidence="1" id="KW-0812">Transmembrane</keyword>
<dbReference type="AlphaFoldDB" id="H0JPR8"/>
<sequence>MPLSVDKDPDVTTPPAALETRNPAIAQKDSYRIRALFRAVAAGVITLLVVGVPTDILANPWFGREIPVRWWEYPVLGATVVLTALWFGLQNSHSGSPRTATPAAGVMLTVFAVGCPVCNKVVLVTIGASGALGWWAPLQPILAVLSLALLAGAVLYRWRRRPCDDSCESPITR</sequence>
<feature type="transmembrane region" description="Helical" evidence="1">
    <location>
        <begin position="101"/>
        <end position="128"/>
    </location>
</feature>
<dbReference type="PATRIC" id="fig|1114960.4.peg.1757"/>
<organism evidence="2 3">
    <name type="scientific">Rhodococcus pyridinivorans AK37</name>
    <dbReference type="NCBI Taxonomy" id="1114960"/>
    <lineage>
        <taxon>Bacteria</taxon>
        <taxon>Bacillati</taxon>
        <taxon>Actinomycetota</taxon>
        <taxon>Actinomycetes</taxon>
        <taxon>Mycobacteriales</taxon>
        <taxon>Nocardiaceae</taxon>
        <taxon>Rhodococcus</taxon>
    </lineage>
</organism>